<dbReference type="Gene3D" id="1.10.443.10">
    <property type="entry name" value="Intergrase catalytic core"/>
    <property type="match status" value="1"/>
</dbReference>
<dbReference type="CDD" id="cd00397">
    <property type="entry name" value="DNA_BRE_C"/>
    <property type="match status" value="1"/>
</dbReference>
<keyword evidence="1" id="KW-0233">DNA recombination</keyword>
<protein>
    <recommendedName>
        <fullName evidence="2">Tyr recombinase domain-containing protein</fullName>
    </recommendedName>
</protein>
<comment type="caution">
    <text evidence="3">The sequence shown here is derived from an EMBL/GenBank/DDBJ whole genome shotgun (WGS) entry which is preliminary data.</text>
</comment>
<feature type="domain" description="Tyr recombinase" evidence="2">
    <location>
        <begin position="1"/>
        <end position="175"/>
    </location>
</feature>
<evidence type="ECO:0000313" key="3">
    <source>
        <dbReference type="EMBL" id="MPM82742.1"/>
    </source>
</evidence>
<proteinExistence type="predicted"/>
<dbReference type="InterPro" id="IPR013762">
    <property type="entry name" value="Integrase-like_cat_sf"/>
</dbReference>
<dbReference type="PROSITE" id="PS51898">
    <property type="entry name" value="TYR_RECOMBINASE"/>
    <property type="match status" value="1"/>
</dbReference>
<dbReference type="SUPFAM" id="SSF56349">
    <property type="entry name" value="DNA breaking-rejoining enzymes"/>
    <property type="match status" value="1"/>
</dbReference>
<dbReference type="Pfam" id="PF00589">
    <property type="entry name" value="Phage_integrase"/>
    <property type="match status" value="1"/>
</dbReference>
<dbReference type="EMBL" id="VSSQ01031727">
    <property type="protein sequence ID" value="MPM82742.1"/>
    <property type="molecule type" value="Genomic_DNA"/>
</dbReference>
<accession>A0A645D1Y5</accession>
<organism evidence="3">
    <name type="scientific">bioreactor metagenome</name>
    <dbReference type="NCBI Taxonomy" id="1076179"/>
    <lineage>
        <taxon>unclassified sequences</taxon>
        <taxon>metagenomes</taxon>
        <taxon>ecological metagenomes</taxon>
    </lineage>
</organism>
<evidence type="ECO:0000256" key="1">
    <source>
        <dbReference type="ARBA" id="ARBA00023172"/>
    </source>
</evidence>
<dbReference type="InterPro" id="IPR002104">
    <property type="entry name" value="Integrase_catalytic"/>
</dbReference>
<reference evidence="3" key="1">
    <citation type="submission" date="2019-08" db="EMBL/GenBank/DDBJ databases">
        <authorList>
            <person name="Kucharzyk K."/>
            <person name="Murdoch R.W."/>
            <person name="Higgins S."/>
            <person name="Loffler F."/>
        </authorList>
    </citation>
    <scope>NUCLEOTIDE SEQUENCE</scope>
</reference>
<gene>
    <name evidence="3" type="ORF">SDC9_129804</name>
</gene>
<name>A0A645D1Y5_9ZZZZ</name>
<dbReference type="InterPro" id="IPR011010">
    <property type="entry name" value="DNA_brk_join_enz"/>
</dbReference>
<sequence length="178" mass="21145">MAELKNYCEKNNKHYLLACYILYYCLIRPKEMSYIQLEHISVKRGTIFIPDYSSKNNKDGTVTIPDKVLKLMIELEIFNNPSSYYLFGEKCKPNAERWSEKQFRDIWSYKVRKELKFPDTYKFYSLKDTGITDLIKANMDLLSVRDQARHHSLMMTDIYTPHDIEAANDLIKFHSSDF</sequence>
<dbReference type="AlphaFoldDB" id="A0A645D1Y5"/>
<dbReference type="GO" id="GO:0015074">
    <property type="term" value="P:DNA integration"/>
    <property type="evidence" value="ECO:0007669"/>
    <property type="project" value="InterPro"/>
</dbReference>
<evidence type="ECO:0000259" key="2">
    <source>
        <dbReference type="PROSITE" id="PS51898"/>
    </source>
</evidence>
<dbReference type="GO" id="GO:0003677">
    <property type="term" value="F:DNA binding"/>
    <property type="evidence" value="ECO:0007669"/>
    <property type="project" value="InterPro"/>
</dbReference>
<dbReference type="GO" id="GO:0006310">
    <property type="term" value="P:DNA recombination"/>
    <property type="evidence" value="ECO:0007669"/>
    <property type="project" value="UniProtKB-KW"/>
</dbReference>